<organism evidence="2 3">
    <name type="scientific">Salsuginibacillus halophilus</name>
    <dbReference type="NCBI Taxonomy" id="517424"/>
    <lineage>
        <taxon>Bacteria</taxon>
        <taxon>Bacillati</taxon>
        <taxon>Bacillota</taxon>
        <taxon>Bacilli</taxon>
        <taxon>Bacillales</taxon>
        <taxon>Bacillaceae</taxon>
        <taxon>Salsuginibacillus</taxon>
    </lineage>
</organism>
<sequence>MKTSASINEHTPSAQQITLPSTQSSLVGAGLITALILSAVTLMVADAVMLLLLWIGVMFGYTLFHARFGFTSAFRQFLAVGHGKGIRAHMVMLGAASTFFAPILALNLGAFGNDVSGYVSPVGIGMLFGAFIFGIGMQLGGG</sequence>
<evidence type="ECO:0000256" key="1">
    <source>
        <dbReference type="SAM" id="Phobius"/>
    </source>
</evidence>
<dbReference type="EMBL" id="PYAV01000003">
    <property type="protein sequence ID" value="PSL50602.1"/>
    <property type="molecule type" value="Genomic_DNA"/>
</dbReference>
<gene>
    <name evidence="2" type="ORF">B0H94_103215</name>
</gene>
<feature type="transmembrane region" description="Helical" evidence="1">
    <location>
        <begin position="26"/>
        <end position="45"/>
    </location>
</feature>
<evidence type="ECO:0000313" key="3">
    <source>
        <dbReference type="Proteomes" id="UP000242310"/>
    </source>
</evidence>
<keyword evidence="1" id="KW-1133">Transmembrane helix</keyword>
<feature type="transmembrane region" description="Helical" evidence="1">
    <location>
        <begin position="51"/>
        <end position="70"/>
    </location>
</feature>
<protein>
    <submittedName>
        <fullName evidence="2">Sulfur transporter</fullName>
    </submittedName>
</protein>
<dbReference type="Pfam" id="PF04143">
    <property type="entry name" value="Sulf_transp"/>
    <property type="match status" value="1"/>
</dbReference>
<evidence type="ECO:0000313" key="2">
    <source>
        <dbReference type="EMBL" id="PSL50602.1"/>
    </source>
</evidence>
<dbReference type="Proteomes" id="UP000242310">
    <property type="component" value="Unassembled WGS sequence"/>
</dbReference>
<comment type="caution">
    <text evidence="2">The sequence shown here is derived from an EMBL/GenBank/DDBJ whole genome shotgun (WGS) entry which is preliminary data.</text>
</comment>
<proteinExistence type="predicted"/>
<keyword evidence="1" id="KW-0812">Transmembrane</keyword>
<keyword evidence="3" id="KW-1185">Reference proteome</keyword>
<reference evidence="2 3" key="1">
    <citation type="submission" date="2018-03" db="EMBL/GenBank/DDBJ databases">
        <title>Genomic Encyclopedia of Type Strains, Phase III (KMG-III): the genomes of soil and plant-associated and newly described type strains.</title>
        <authorList>
            <person name="Whitman W."/>
        </authorList>
    </citation>
    <scope>NUCLEOTIDE SEQUENCE [LARGE SCALE GENOMIC DNA]</scope>
    <source>
        <strain evidence="2 3">CGMCC 1.07653</strain>
    </source>
</reference>
<feature type="transmembrane region" description="Helical" evidence="1">
    <location>
        <begin position="91"/>
        <end position="112"/>
    </location>
</feature>
<name>A0A2P8HWK3_9BACI</name>
<dbReference type="InterPro" id="IPR007272">
    <property type="entry name" value="Sulf_transp_TsuA/YedE"/>
</dbReference>
<dbReference type="AlphaFoldDB" id="A0A2P8HWK3"/>
<feature type="transmembrane region" description="Helical" evidence="1">
    <location>
        <begin position="118"/>
        <end position="139"/>
    </location>
</feature>
<accession>A0A2P8HWK3</accession>
<keyword evidence="1" id="KW-0472">Membrane</keyword>